<name>A0ABN2PCJ6_9ACTN</name>
<evidence type="ECO:0000313" key="1">
    <source>
        <dbReference type="EMBL" id="GAA1918021.1"/>
    </source>
</evidence>
<comment type="caution">
    <text evidence="1">The sequence shown here is derived from an EMBL/GenBank/DDBJ whole genome shotgun (WGS) entry which is preliminary data.</text>
</comment>
<sequence>MVVLVVVVLAFVAWRGLFRDNDFQPVRPVDYRETVELAQDGDFEPIYPVELPEGWEATSVDLEPGTERTVWALGVLTDEREFLGVQQGGGSRDDLLELWLDEDAESQGEVTVDSAIGDTWEEWTDSSDVAYAAEIDGQEVLVHGSAPDEDVREFLGLLTLEPIR</sequence>
<evidence type="ECO:0000313" key="2">
    <source>
        <dbReference type="Proteomes" id="UP001501612"/>
    </source>
</evidence>
<gene>
    <name evidence="1" type="ORF">GCM10009737_19320</name>
</gene>
<reference evidence="1 2" key="1">
    <citation type="journal article" date="2019" name="Int. J. Syst. Evol. Microbiol.">
        <title>The Global Catalogue of Microorganisms (GCM) 10K type strain sequencing project: providing services to taxonomists for standard genome sequencing and annotation.</title>
        <authorList>
            <consortium name="The Broad Institute Genomics Platform"/>
            <consortium name="The Broad Institute Genome Sequencing Center for Infectious Disease"/>
            <person name="Wu L."/>
            <person name="Ma J."/>
        </authorList>
    </citation>
    <scope>NUCLEOTIDE SEQUENCE [LARGE SCALE GENOMIC DNA]</scope>
    <source>
        <strain evidence="1 2">JCM 14046</strain>
    </source>
</reference>
<dbReference type="EMBL" id="BAAAMY010000004">
    <property type="protein sequence ID" value="GAA1918021.1"/>
    <property type="molecule type" value="Genomic_DNA"/>
</dbReference>
<accession>A0ABN2PCJ6</accession>
<dbReference type="Proteomes" id="UP001501612">
    <property type="component" value="Unassembled WGS sequence"/>
</dbReference>
<evidence type="ECO:0008006" key="3">
    <source>
        <dbReference type="Google" id="ProtNLM"/>
    </source>
</evidence>
<organism evidence="1 2">
    <name type="scientific">Nocardioides lentus</name>
    <dbReference type="NCBI Taxonomy" id="338077"/>
    <lineage>
        <taxon>Bacteria</taxon>
        <taxon>Bacillati</taxon>
        <taxon>Actinomycetota</taxon>
        <taxon>Actinomycetes</taxon>
        <taxon>Propionibacteriales</taxon>
        <taxon>Nocardioidaceae</taxon>
        <taxon>Nocardioides</taxon>
    </lineage>
</organism>
<keyword evidence="2" id="KW-1185">Reference proteome</keyword>
<protein>
    <recommendedName>
        <fullName evidence="3">DUF4245 domain-containing protein</fullName>
    </recommendedName>
</protein>
<proteinExistence type="predicted"/>
<dbReference type="Pfam" id="PF14030">
    <property type="entry name" value="DUF4245"/>
    <property type="match status" value="1"/>
</dbReference>
<dbReference type="InterPro" id="IPR025339">
    <property type="entry name" value="DUF4245"/>
</dbReference>